<gene>
    <name evidence="1" type="ORF">EYC80_004154</name>
</gene>
<dbReference type="Pfam" id="PF10294">
    <property type="entry name" value="Methyltransf_16"/>
    <property type="match status" value="1"/>
</dbReference>
<comment type="caution">
    <text evidence="1">The sequence shown here is derived from an EMBL/GenBank/DDBJ whole genome shotgun (WGS) entry which is preliminary data.</text>
</comment>
<evidence type="ECO:0000313" key="1">
    <source>
        <dbReference type="EMBL" id="KAB8304812.1"/>
    </source>
</evidence>
<dbReference type="EMBL" id="VIGI01000001">
    <property type="protein sequence ID" value="KAB8304812.1"/>
    <property type="molecule type" value="Genomic_DNA"/>
</dbReference>
<dbReference type="PANTHER" id="PTHR14614">
    <property type="entry name" value="HEPATOCELLULAR CARCINOMA-ASSOCIATED ANTIGEN"/>
    <property type="match status" value="1"/>
</dbReference>
<protein>
    <submittedName>
        <fullName evidence="1">Uncharacterized protein</fullName>
    </submittedName>
</protein>
<dbReference type="AlphaFoldDB" id="A0A5N6KMB3"/>
<dbReference type="Proteomes" id="UP000326757">
    <property type="component" value="Unassembled WGS sequence"/>
</dbReference>
<accession>A0A5N6KMB3</accession>
<proteinExistence type="predicted"/>
<dbReference type="SUPFAM" id="SSF53335">
    <property type="entry name" value="S-adenosyl-L-methionine-dependent methyltransferases"/>
    <property type="match status" value="1"/>
</dbReference>
<dbReference type="Gene3D" id="3.40.50.150">
    <property type="entry name" value="Vaccinia Virus protein VP39"/>
    <property type="match status" value="1"/>
</dbReference>
<dbReference type="InterPro" id="IPR019410">
    <property type="entry name" value="Methyltransf_16"/>
</dbReference>
<name>A0A5N6KMB3_MONLA</name>
<dbReference type="PANTHER" id="PTHR14614:SF156">
    <property type="entry name" value="PROTEIN-LYSINE N-METHYLTRANSFERASE EFM2"/>
    <property type="match status" value="1"/>
</dbReference>
<sequence>MNGNTTIGGGTMVLSGSTLESNLIHPGRPAGNIIYNDGRVLELGSGTGLLGLTAAMLWNKPTVLTDLPDIVPNLDVNLKRNGFGHTSESKAKAEILDWSDAEGSVVFSQDPNNKFEIVLVADPFYDSHHPPLLAGVIPKFFKNTGDSRVLVSVPLRDSATEAMRDDFVRLMAVQGYQLLTSGRERCFDDWEESELDDSDGVYCWWGVWKHAITSSSHAIDSKQEPLMVSLPVDKPIL</sequence>
<dbReference type="GO" id="GO:0005829">
    <property type="term" value="C:cytosol"/>
    <property type="evidence" value="ECO:0007669"/>
    <property type="project" value="TreeGrafter"/>
</dbReference>
<dbReference type="GO" id="GO:0008757">
    <property type="term" value="F:S-adenosylmethionine-dependent methyltransferase activity"/>
    <property type="evidence" value="ECO:0007669"/>
    <property type="project" value="UniProtKB-ARBA"/>
</dbReference>
<organism evidence="1 2">
    <name type="scientific">Monilinia laxa</name>
    <name type="common">Brown rot fungus</name>
    <name type="synonym">Sclerotinia laxa</name>
    <dbReference type="NCBI Taxonomy" id="61186"/>
    <lineage>
        <taxon>Eukaryota</taxon>
        <taxon>Fungi</taxon>
        <taxon>Dikarya</taxon>
        <taxon>Ascomycota</taxon>
        <taxon>Pezizomycotina</taxon>
        <taxon>Leotiomycetes</taxon>
        <taxon>Helotiales</taxon>
        <taxon>Sclerotiniaceae</taxon>
        <taxon>Monilinia</taxon>
    </lineage>
</organism>
<dbReference type="OrthoDB" id="433955at2759"/>
<reference evidence="1 2" key="1">
    <citation type="submission" date="2019-06" db="EMBL/GenBank/DDBJ databases">
        <title>Genome Sequence of the Brown Rot Fungal Pathogen Monilinia laxa.</title>
        <authorList>
            <person name="De Miccolis Angelini R.M."/>
            <person name="Landi L."/>
            <person name="Abate D."/>
            <person name="Pollastro S."/>
            <person name="Romanazzi G."/>
            <person name="Faretra F."/>
        </authorList>
    </citation>
    <scope>NUCLEOTIDE SEQUENCE [LARGE SCALE GENOMIC DNA]</scope>
    <source>
        <strain evidence="1 2">Mlax316</strain>
    </source>
</reference>
<keyword evidence="2" id="KW-1185">Reference proteome</keyword>
<dbReference type="InterPro" id="IPR029063">
    <property type="entry name" value="SAM-dependent_MTases_sf"/>
</dbReference>
<evidence type="ECO:0000313" key="2">
    <source>
        <dbReference type="Proteomes" id="UP000326757"/>
    </source>
</evidence>